<dbReference type="InterPro" id="IPR003358">
    <property type="entry name" value="tRNA_(Gua-N-7)_MeTrfase_Trmb"/>
</dbReference>
<proteinExistence type="inferred from homology"/>
<evidence type="ECO:0000256" key="1">
    <source>
        <dbReference type="ARBA" id="ARBA00000142"/>
    </source>
</evidence>
<protein>
    <recommendedName>
        <fullName evidence="7">tRNA (guanine-N(7)-)-methyltransferase</fullName>
        <ecNumber evidence="7">2.1.1.33</ecNumber>
    </recommendedName>
    <alternativeName>
        <fullName evidence="7">tRNA (guanine(46)-N(7))-methyltransferase</fullName>
    </alternativeName>
    <alternativeName>
        <fullName evidence="7">tRNA(m7G46)-methyltransferase</fullName>
    </alternativeName>
</protein>
<dbReference type="GO" id="GO:0008176">
    <property type="term" value="F:tRNA (guanine(46)-N7)-methyltransferase activity"/>
    <property type="evidence" value="ECO:0007669"/>
    <property type="project" value="UniProtKB-UniRule"/>
</dbReference>
<dbReference type="Gene3D" id="3.40.50.150">
    <property type="entry name" value="Vaccinia Virus protein VP39"/>
    <property type="match status" value="1"/>
</dbReference>
<evidence type="ECO:0000256" key="6">
    <source>
        <dbReference type="ARBA" id="ARBA00022694"/>
    </source>
</evidence>
<evidence type="ECO:0000313" key="8">
    <source>
        <dbReference type="EMBL" id="KRO31275.1"/>
    </source>
</evidence>
<comment type="caution">
    <text evidence="7">Lacks conserved residue(s) required for the propagation of feature annotation.</text>
</comment>
<dbReference type="PANTHER" id="PTHR23417">
    <property type="entry name" value="3-DEOXY-D-MANNO-OCTULOSONIC-ACID TRANSFERASE/TRNA GUANINE-N 7 - -METHYLTRANSFERASE"/>
    <property type="match status" value="1"/>
</dbReference>
<dbReference type="GO" id="GO:0043527">
    <property type="term" value="C:tRNA methyltransferase complex"/>
    <property type="evidence" value="ECO:0007669"/>
    <property type="project" value="TreeGrafter"/>
</dbReference>
<gene>
    <name evidence="7" type="primary">trmB</name>
    <name evidence="8" type="ORF">ABR60_03960</name>
</gene>
<comment type="caution">
    <text evidence="8">The sequence shown here is derived from an EMBL/GenBank/DDBJ whole genome shotgun (WGS) entry which is preliminary data.</text>
</comment>
<feature type="binding site" evidence="7">
    <location>
        <position position="86"/>
    </location>
    <ligand>
        <name>S-adenosyl-L-methionine</name>
        <dbReference type="ChEBI" id="CHEBI:59789"/>
    </ligand>
</feature>
<evidence type="ECO:0000313" key="9">
    <source>
        <dbReference type="Proteomes" id="UP000053941"/>
    </source>
</evidence>
<dbReference type="HAMAP" id="MF_01057">
    <property type="entry name" value="tRNA_methyltr_TrmB"/>
    <property type="match status" value="1"/>
</dbReference>
<dbReference type="PROSITE" id="PS51625">
    <property type="entry name" value="SAM_MT_TRMB"/>
    <property type="match status" value="1"/>
</dbReference>
<dbReference type="EC" id="2.1.1.33" evidence="7"/>
<evidence type="ECO:0000256" key="2">
    <source>
        <dbReference type="ARBA" id="ARBA00003015"/>
    </source>
</evidence>
<feature type="binding site" evidence="7">
    <location>
        <position position="136"/>
    </location>
    <ligand>
        <name>S-adenosyl-L-methionine</name>
        <dbReference type="ChEBI" id="CHEBI:59789"/>
    </ligand>
</feature>
<dbReference type="AlphaFoldDB" id="A0A0R2P3C2"/>
<dbReference type="EMBL" id="LIAS01000008">
    <property type="protein sequence ID" value="KRO31275.1"/>
    <property type="molecule type" value="Genomic_DNA"/>
</dbReference>
<dbReference type="SUPFAM" id="SSF53335">
    <property type="entry name" value="S-adenosyl-L-methionine-dependent methyltransferases"/>
    <property type="match status" value="1"/>
</dbReference>
<dbReference type="InterPro" id="IPR055361">
    <property type="entry name" value="tRNA_methyltr_TrmB_bact"/>
</dbReference>
<comment type="similarity">
    <text evidence="7">Belongs to the class I-like SAM-binding methyltransferase superfamily. TrmB family.</text>
</comment>
<evidence type="ECO:0000256" key="5">
    <source>
        <dbReference type="ARBA" id="ARBA00022691"/>
    </source>
</evidence>
<dbReference type="UniPathway" id="UPA00989"/>
<keyword evidence="5 7" id="KW-0949">S-adenosyl-L-methionine</keyword>
<reference evidence="8 9" key="1">
    <citation type="submission" date="2015-10" db="EMBL/GenBank/DDBJ databases">
        <title>Metagenome-Assembled Genomes uncover a global brackish microbiome.</title>
        <authorList>
            <person name="Hugerth L.W."/>
            <person name="Larsson J."/>
            <person name="Alneberg J."/>
            <person name="Lindh M.V."/>
            <person name="Legrand C."/>
            <person name="Pinhassi J."/>
            <person name="Andersson A.F."/>
        </authorList>
    </citation>
    <scope>NUCLEOTIDE SEQUENCE [LARGE SCALE GENOMIC DNA]</scope>
    <source>
        <strain evidence="8">BACL2 MAG-120802-bin41</strain>
    </source>
</reference>
<dbReference type="CDD" id="cd02440">
    <property type="entry name" value="AdoMet_MTases"/>
    <property type="match status" value="1"/>
</dbReference>
<comment type="pathway">
    <text evidence="7">tRNA modification; N(7)-methylguanine-tRNA biosynthesis.</text>
</comment>
<keyword evidence="6 7" id="KW-0819">tRNA processing</keyword>
<evidence type="ECO:0000256" key="4">
    <source>
        <dbReference type="ARBA" id="ARBA00022679"/>
    </source>
</evidence>
<feature type="binding site" evidence="7">
    <location>
        <position position="172"/>
    </location>
    <ligand>
        <name>substrate</name>
    </ligand>
</feature>
<evidence type="ECO:0000256" key="7">
    <source>
        <dbReference type="HAMAP-Rule" id="MF_01057"/>
    </source>
</evidence>
<name>A0A0R2P3C2_9ACTN</name>
<dbReference type="InterPro" id="IPR029063">
    <property type="entry name" value="SAM-dependent_MTases_sf"/>
</dbReference>
<dbReference type="NCBIfam" id="TIGR00091">
    <property type="entry name" value="tRNA (guanosine(46)-N7)-methyltransferase TrmB"/>
    <property type="match status" value="1"/>
</dbReference>
<evidence type="ECO:0000256" key="3">
    <source>
        <dbReference type="ARBA" id="ARBA00022603"/>
    </source>
</evidence>
<comment type="catalytic activity">
    <reaction evidence="1 7">
        <text>guanosine(46) in tRNA + S-adenosyl-L-methionine = N(7)-methylguanosine(46) in tRNA + S-adenosyl-L-homocysteine</text>
        <dbReference type="Rhea" id="RHEA:42708"/>
        <dbReference type="Rhea" id="RHEA-COMP:10188"/>
        <dbReference type="Rhea" id="RHEA-COMP:10189"/>
        <dbReference type="ChEBI" id="CHEBI:57856"/>
        <dbReference type="ChEBI" id="CHEBI:59789"/>
        <dbReference type="ChEBI" id="CHEBI:74269"/>
        <dbReference type="ChEBI" id="CHEBI:74480"/>
        <dbReference type="EC" id="2.1.1.33"/>
    </reaction>
</comment>
<dbReference type="Proteomes" id="UP000053941">
    <property type="component" value="Unassembled WGS sequence"/>
</dbReference>
<keyword evidence="3 7" id="KW-0489">Methyltransferase</keyword>
<comment type="function">
    <text evidence="2 7">Catalyzes the formation of N(7)-methylguanine at position 46 (m7G46) in tRNA.</text>
</comment>
<feature type="binding site" evidence="7">
    <location>
        <position position="113"/>
    </location>
    <ligand>
        <name>S-adenosyl-L-methionine</name>
        <dbReference type="ChEBI" id="CHEBI:59789"/>
    </ligand>
</feature>
<accession>A0A0R2P3C2</accession>
<dbReference type="Pfam" id="PF02390">
    <property type="entry name" value="Methyltransf_4"/>
    <property type="match status" value="1"/>
</dbReference>
<feature type="binding site" evidence="7">
    <location>
        <position position="61"/>
    </location>
    <ligand>
        <name>S-adenosyl-L-methionine</name>
        <dbReference type="ChEBI" id="CHEBI:59789"/>
    </ligand>
</feature>
<dbReference type="PANTHER" id="PTHR23417:SF14">
    <property type="entry name" value="PENTACOTRIPEPTIDE-REPEAT REGION OF PRORP DOMAIN-CONTAINING PROTEIN"/>
    <property type="match status" value="1"/>
</dbReference>
<organism evidence="8 9">
    <name type="scientific">Actinobacteria bacterium BACL2 MAG-120802-bin41</name>
    <dbReference type="NCBI Taxonomy" id="1655568"/>
    <lineage>
        <taxon>Bacteria</taxon>
        <taxon>Bacillati</taxon>
        <taxon>Actinomycetota</taxon>
        <taxon>Actinomycetes</taxon>
        <taxon>Actinomycetes incertae sedis</taxon>
        <taxon>ac1 cluster</taxon>
    </lineage>
</organism>
<keyword evidence="4 7" id="KW-0808">Transferase</keyword>
<feature type="binding site" evidence="7">
    <location>
        <begin position="204"/>
        <end position="207"/>
    </location>
    <ligand>
        <name>substrate</name>
    </ligand>
</feature>
<sequence>MERQKSEEFRLRSFRLRGERMTKAQSGAIDEHLGQFQIPLDRPIDLAKIFPKDKYKEIVCEIGSGMGEASSQIAYENPESGYLAVEVHKPGIGALLIRANNLGVKNLRVINEDIYLVLKENITDSSFDAFHIFFPDPWPKRRQHKRRLLSSEFIETLATKLKPGGRINIATDWQPYAKEIESNFSASKSFSGGVIERPIWRPLTKFENKGLGKEHLVTDLQYSKN</sequence>
<feature type="binding site" evidence="7">
    <location>
        <position position="140"/>
    </location>
    <ligand>
        <name>substrate</name>
    </ligand>
</feature>